<dbReference type="Gene3D" id="2.130.10.30">
    <property type="entry name" value="Regulator of chromosome condensation 1/beta-lactamase-inhibitor protein II"/>
    <property type="match status" value="2"/>
</dbReference>
<evidence type="ECO:0000256" key="1">
    <source>
        <dbReference type="SAM" id="MobiDB-lite"/>
    </source>
</evidence>
<accession>A0A1Q9F4W3</accession>
<reference evidence="2 3" key="1">
    <citation type="submission" date="2016-02" db="EMBL/GenBank/DDBJ databases">
        <title>Genome analysis of coral dinoflagellate symbionts highlights evolutionary adaptations to a symbiotic lifestyle.</title>
        <authorList>
            <person name="Aranda M."/>
            <person name="Li Y."/>
            <person name="Liew Y.J."/>
            <person name="Baumgarten S."/>
            <person name="Simakov O."/>
            <person name="Wilson M."/>
            <person name="Piel J."/>
            <person name="Ashoor H."/>
            <person name="Bougouffa S."/>
            <person name="Bajic V.B."/>
            <person name="Ryu T."/>
            <person name="Ravasi T."/>
            <person name="Bayer T."/>
            <person name="Micklem G."/>
            <person name="Kim H."/>
            <person name="Bhak J."/>
            <person name="Lajeunesse T.C."/>
            <person name="Voolstra C.R."/>
        </authorList>
    </citation>
    <scope>NUCLEOTIDE SEQUENCE [LARGE SCALE GENOMIC DNA]</scope>
    <source>
        <strain evidence="2 3">CCMP2467</strain>
    </source>
</reference>
<evidence type="ECO:0000313" key="3">
    <source>
        <dbReference type="Proteomes" id="UP000186817"/>
    </source>
</evidence>
<keyword evidence="3" id="KW-1185">Reference proteome</keyword>
<dbReference type="AlphaFoldDB" id="A0A1Q9F4W3"/>
<comment type="caution">
    <text evidence="2">The sequence shown here is derived from an EMBL/GenBank/DDBJ whole genome shotgun (WGS) entry which is preliminary data.</text>
</comment>
<protein>
    <submittedName>
        <fullName evidence="2">Putative E3 ubiquitin-protein ligase HERC1</fullName>
    </submittedName>
</protein>
<dbReference type="InterPro" id="IPR051553">
    <property type="entry name" value="Ran_GTPase-activating"/>
</dbReference>
<feature type="region of interest" description="Disordered" evidence="1">
    <location>
        <begin position="54"/>
        <end position="86"/>
    </location>
</feature>
<feature type="compositionally biased region" description="Low complexity" evidence="1">
    <location>
        <begin position="218"/>
        <end position="234"/>
    </location>
</feature>
<sequence length="981" mass="104850">MVREILARLLWTVAVRVRSERFSEGGNEAEKMSHAFSLAKGEVSDMVERIDADEASWEWDKAEGEKKDDGPRGMKRDAEGKKKDPSAAAKAAALAWVKKKKAQNSATRRALAASVTQAALERARLERGAVEEVSQTLAEVHDTKCKLVSALGDDVEGWLKGCEENLLRDIERIEQELRRLQGFQLRALRELEVAVGVGVATPGLRSVAQCDQPEGDKASAWADAGSSESSAEAEMNNADDPPPLQTKIVSREQVRKEPGRWRRSVAEEYESLVKKTEAVEEITDAQFQEMIADSEISIELIPGKMVYVRKTSGRRQTRIVGCGNFCQQDGEGQRAHLYARGAGAESLRMLITRAALEPALNNVSVDVKTAFLQAPLLEMRYHLRRKVTVVRVPSILAETGITSCKYWKVKKALYGLASAKKSWSSHGDAVLGNSALKLKKMPEDANLWHIVETPGVEGNTQDLNRGQKDPPMSAYEMRQKEARAGLNQLGLSSFPRDEKGGWGWCVQGRPPIELSALKKSLSAADVRSELGADVGVSTEEARTQIEEEGKGRLVASSGRVLDAAAVIRHTGLRDGDSMILHVNPIQLQSSRGAFAAILGDGSVVTWGLPSYGGDSSAVQEQLKNVQKIQATDRAFAAVLGDGSVVTWGDADFGGDSRAAQDKLKNVQQIHGTAAAFAALSGDGCVVTWGDVDFGGDSSAVQHQLKSVKQIQGTYTAFAAILGDGSVVTWGIKNYGGDSTAVQDQLRNAQQIQATYTCNSFAAILGDGSVVTWGDSAYGGDSSAVQDQLKNVQQIQANDRAFAAILDDGSVVTWGGARQGGDSIDVQDQLKNVQQIQASRTAFAAILGDGSVVTWGEPCSGTPSRSVQGQLKNVQHLKATDRAFAAILGNGSVVTWGPAGCGGDSTAVQDQLKNVQKIQATERAFAANLGDGSVVTWGDADYGGDSTIVQGTVGPAPSRLRISGVACPGPAESKGVTKESPQ</sequence>
<dbReference type="PANTHER" id="PTHR45982:SF1">
    <property type="entry name" value="REGULATOR OF CHROMOSOME CONDENSATION"/>
    <property type="match status" value="1"/>
</dbReference>
<feature type="region of interest" description="Disordered" evidence="1">
    <location>
        <begin position="208"/>
        <end position="245"/>
    </location>
</feature>
<evidence type="ECO:0000313" key="2">
    <source>
        <dbReference type="EMBL" id="OLQ14728.1"/>
    </source>
</evidence>
<dbReference type="InterPro" id="IPR009091">
    <property type="entry name" value="RCC1/BLIP-II"/>
</dbReference>
<dbReference type="SUPFAM" id="SSF50985">
    <property type="entry name" value="RCC1/BLIP-II"/>
    <property type="match status" value="1"/>
</dbReference>
<dbReference type="Proteomes" id="UP000186817">
    <property type="component" value="Unassembled WGS sequence"/>
</dbReference>
<organism evidence="2 3">
    <name type="scientific">Symbiodinium microadriaticum</name>
    <name type="common">Dinoflagellate</name>
    <name type="synonym">Zooxanthella microadriatica</name>
    <dbReference type="NCBI Taxonomy" id="2951"/>
    <lineage>
        <taxon>Eukaryota</taxon>
        <taxon>Sar</taxon>
        <taxon>Alveolata</taxon>
        <taxon>Dinophyceae</taxon>
        <taxon>Suessiales</taxon>
        <taxon>Symbiodiniaceae</taxon>
        <taxon>Symbiodinium</taxon>
    </lineage>
</organism>
<feature type="compositionally biased region" description="Basic and acidic residues" evidence="1">
    <location>
        <begin position="54"/>
        <end position="85"/>
    </location>
</feature>
<name>A0A1Q9F4W3_SYMMI</name>
<dbReference type="EMBL" id="LSRX01000011">
    <property type="protein sequence ID" value="OLQ14728.1"/>
    <property type="molecule type" value="Genomic_DNA"/>
</dbReference>
<dbReference type="PANTHER" id="PTHR45982">
    <property type="entry name" value="REGULATOR OF CHROMOSOME CONDENSATION"/>
    <property type="match status" value="1"/>
</dbReference>
<dbReference type="OrthoDB" id="10293218at2759"/>
<gene>
    <name evidence="2" type="primary">HERC1</name>
    <name evidence="2" type="ORF">AK812_SmicGene1119</name>
</gene>
<proteinExistence type="predicted"/>